<name>A0A8S8XCB4_9PROT</name>
<dbReference type="PANTHER" id="PTHR46230:SF7">
    <property type="entry name" value="BOLA-LIKE PROTEIN 1"/>
    <property type="match status" value="1"/>
</dbReference>
<evidence type="ECO:0000313" key="3">
    <source>
        <dbReference type="Proteomes" id="UP000681075"/>
    </source>
</evidence>
<dbReference type="InterPro" id="IPR036065">
    <property type="entry name" value="BolA-like_sf"/>
</dbReference>
<dbReference type="PIRSF" id="PIRSF003113">
    <property type="entry name" value="BolA"/>
    <property type="match status" value="1"/>
</dbReference>
<dbReference type="Pfam" id="PF01722">
    <property type="entry name" value="BolA"/>
    <property type="match status" value="1"/>
</dbReference>
<reference evidence="2" key="1">
    <citation type="submission" date="2021-02" db="EMBL/GenBank/DDBJ databases">
        <title>Genome sequence of Rhodospirillales sp. strain TMPK1 isolated from soil.</title>
        <authorList>
            <person name="Nakai R."/>
            <person name="Kusada H."/>
            <person name="Tamaki H."/>
        </authorList>
    </citation>
    <scope>NUCLEOTIDE SEQUENCE</scope>
    <source>
        <strain evidence="2">TMPK1</strain>
    </source>
</reference>
<dbReference type="Gene3D" id="3.30.300.90">
    <property type="entry name" value="BolA-like"/>
    <property type="match status" value="1"/>
</dbReference>
<proteinExistence type="inferred from homology"/>
<organism evidence="2 3">
    <name type="scientific">Roseiterribacter gracilis</name>
    <dbReference type="NCBI Taxonomy" id="2812848"/>
    <lineage>
        <taxon>Bacteria</taxon>
        <taxon>Pseudomonadati</taxon>
        <taxon>Pseudomonadota</taxon>
        <taxon>Alphaproteobacteria</taxon>
        <taxon>Rhodospirillales</taxon>
        <taxon>Roseiterribacteraceae</taxon>
        <taxon>Roseiterribacter</taxon>
    </lineage>
</organism>
<dbReference type="Proteomes" id="UP000681075">
    <property type="component" value="Unassembled WGS sequence"/>
</dbReference>
<dbReference type="GO" id="GO:0016226">
    <property type="term" value="P:iron-sulfur cluster assembly"/>
    <property type="evidence" value="ECO:0007669"/>
    <property type="project" value="TreeGrafter"/>
</dbReference>
<sequence>MTGPIADRIRDKLTSRFAPVELSIVDESHKHQGHAGHDARGESHFRVAIVSAEFVGRSRVDRQRLVYDALKDELADRIHALALSTKAPDEA</sequence>
<dbReference type="InterPro" id="IPR002634">
    <property type="entry name" value="BolA"/>
</dbReference>
<dbReference type="SUPFAM" id="SSF82657">
    <property type="entry name" value="BolA-like"/>
    <property type="match status" value="1"/>
</dbReference>
<evidence type="ECO:0000256" key="1">
    <source>
        <dbReference type="RuleBase" id="RU003860"/>
    </source>
</evidence>
<evidence type="ECO:0000313" key="2">
    <source>
        <dbReference type="EMBL" id="GIL38856.1"/>
    </source>
</evidence>
<keyword evidence="3" id="KW-1185">Reference proteome</keyword>
<dbReference type="EMBL" id="BOPV01000001">
    <property type="protein sequence ID" value="GIL38856.1"/>
    <property type="molecule type" value="Genomic_DNA"/>
</dbReference>
<dbReference type="AlphaFoldDB" id="A0A8S8XCB4"/>
<accession>A0A8S8XCB4</accession>
<dbReference type="RefSeq" id="WP_420241916.1">
    <property type="nucleotide sequence ID" value="NZ_BOPV01000001.1"/>
</dbReference>
<protein>
    <submittedName>
        <fullName evidence="2">BolA family transcriptional regulator</fullName>
    </submittedName>
</protein>
<gene>
    <name evidence="2" type="ORF">TMPK1_10930</name>
</gene>
<dbReference type="PANTHER" id="PTHR46230">
    <property type="match status" value="1"/>
</dbReference>
<comment type="similarity">
    <text evidence="1">Belongs to the BolA/IbaG family.</text>
</comment>
<comment type="caution">
    <text evidence="2">The sequence shown here is derived from an EMBL/GenBank/DDBJ whole genome shotgun (WGS) entry which is preliminary data.</text>
</comment>